<evidence type="ECO:0000313" key="3">
    <source>
        <dbReference type="EMBL" id="PXX52550.1"/>
    </source>
</evidence>
<keyword evidence="4" id="KW-1185">Reference proteome</keyword>
<comment type="caution">
    <text evidence="3">The sequence shown here is derived from an EMBL/GenBank/DDBJ whole genome shotgun (WGS) entry which is preliminary data.</text>
</comment>
<dbReference type="GO" id="GO:0004360">
    <property type="term" value="F:glutamine-fructose-6-phosphate transaminase (isomerizing) activity"/>
    <property type="evidence" value="ECO:0007669"/>
    <property type="project" value="TreeGrafter"/>
</dbReference>
<dbReference type="InterPro" id="IPR001347">
    <property type="entry name" value="SIS_dom"/>
</dbReference>
<evidence type="ECO:0000256" key="1">
    <source>
        <dbReference type="ARBA" id="ARBA00022737"/>
    </source>
</evidence>
<feature type="domain" description="SIS" evidence="2">
    <location>
        <begin position="30"/>
        <end position="171"/>
    </location>
</feature>
<keyword evidence="1" id="KW-0677">Repeat</keyword>
<reference evidence="3 4" key="1">
    <citation type="submission" date="2018-05" db="EMBL/GenBank/DDBJ databases">
        <title>Genomic Encyclopedia of Type Strains, Phase IV (KMG-IV): sequencing the most valuable type-strain genomes for metagenomic binning, comparative biology and taxonomic classification.</title>
        <authorList>
            <person name="Goeker M."/>
        </authorList>
    </citation>
    <scope>NUCLEOTIDE SEQUENCE [LARGE SCALE GENOMIC DNA]</scope>
    <source>
        <strain evidence="3 4">DSM 24995</strain>
    </source>
</reference>
<accession>A0A2V3Y352</accession>
<dbReference type="InterPro" id="IPR046348">
    <property type="entry name" value="SIS_dom_sf"/>
</dbReference>
<dbReference type="RefSeq" id="WP_110323674.1">
    <property type="nucleotide sequence ID" value="NZ_QJKD01000007.1"/>
</dbReference>
<dbReference type="GO" id="GO:0006047">
    <property type="term" value="P:UDP-N-acetylglucosamine metabolic process"/>
    <property type="evidence" value="ECO:0007669"/>
    <property type="project" value="TreeGrafter"/>
</dbReference>
<dbReference type="PROSITE" id="PS51464">
    <property type="entry name" value="SIS"/>
    <property type="match status" value="1"/>
</dbReference>
<dbReference type="Pfam" id="PF01380">
    <property type="entry name" value="SIS"/>
    <property type="match status" value="1"/>
</dbReference>
<dbReference type="PANTHER" id="PTHR10937">
    <property type="entry name" value="GLUCOSAMINE--FRUCTOSE-6-PHOSPHATE AMINOTRANSFERASE, ISOMERIZING"/>
    <property type="match status" value="1"/>
</dbReference>
<dbReference type="InterPro" id="IPR035466">
    <property type="entry name" value="GlmS/AgaS_SIS"/>
</dbReference>
<dbReference type="Gene3D" id="3.40.50.10490">
    <property type="entry name" value="Glucose-6-phosphate isomerase like protein, domain 1"/>
    <property type="match status" value="2"/>
</dbReference>
<evidence type="ECO:0000313" key="4">
    <source>
        <dbReference type="Proteomes" id="UP000248057"/>
    </source>
</evidence>
<sequence>MARRMLEYIKEQPEVWRKITDGRESLFQGAVEKLQQPAKRIVILGSGSSYIASMAAADLYEKMLGLEAAAVVPTRLDGLLRLLNPEETLLIAVSQSGKSTSTIDAVKKWKARGFRILAVTADEQSPVAKEGDIHQFIACGEETVGPKTKGMTATVLTLYFLGLALGRAWNLGDHGDSDRFLEELNQAIDAAPSNIEKSIEFCRNQADLLAVIPHVTILSEDAGYYAAQEGALKLLETLYIPAVAYEFEEYLHGVNNTIAPGMCHLYLPASEKNVERMAALDHYTREKGCINLIITVLDWEEGSHVLKLSGNQNPYLSIFETLPAFQVMSVFGSERRNIDCDKPKFPDFYGVLNTKA</sequence>
<proteinExistence type="predicted"/>
<dbReference type="EMBL" id="QJKD01000007">
    <property type="protein sequence ID" value="PXX52550.1"/>
    <property type="molecule type" value="Genomic_DNA"/>
</dbReference>
<dbReference type="GO" id="GO:0006487">
    <property type="term" value="P:protein N-linked glycosylation"/>
    <property type="evidence" value="ECO:0007669"/>
    <property type="project" value="TreeGrafter"/>
</dbReference>
<dbReference type="GO" id="GO:0006002">
    <property type="term" value="P:fructose 6-phosphate metabolic process"/>
    <property type="evidence" value="ECO:0007669"/>
    <property type="project" value="TreeGrafter"/>
</dbReference>
<dbReference type="AlphaFoldDB" id="A0A2V3Y352"/>
<protein>
    <submittedName>
        <fullName evidence="3">Glucoselysine-6-phosphate deglycase</fullName>
    </submittedName>
</protein>
<dbReference type="CDD" id="cd05008">
    <property type="entry name" value="SIS_GlmS_GlmD_1"/>
    <property type="match status" value="1"/>
</dbReference>
<name>A0A2V3Y352_9FIRM</name>
<organism evidence="3 4">
    <name type="scientific">Hungatella effluvii</name>
    <dbReference type="NCBI Taxonomy" id="1096246"/>
    <lineage>
        <taxon>Bacteria</taxon>
        <taxon>Bacillati</taxon>
        <taxon>Bacillota</taxon>
        <taxon>Clostridia</taxon>
        <taxon>Lachnospirales</taxon>
        <taxon>Lachnospiraceae</taxon>
        <taxon>Hungatella</taxon>
    </lineage>
</organism>
<gene>
    <name evidence="3" type="ORF">DFR60_107236</name>
</gene>
<dbReference type="Proteomes" id="UP000248057">
    <property type="component" value="Unassembled WGS sequence"/>
</dbReference>
<dbReference type="SUPFAM" id="SSF53697">
    <property type="entry name" value="SIS domain"/>
    <property type="match status" value="1"/>
</dbReference>
<dbReference type="GO" id="GO:0097367">
    <property type="term" value="F:carbohydrate derivative binding"/>
    <property type="evidence" value="ECO:0007669"/>
    <property type="project" value="InterPro"/>
</dbReference>
<dbReference type="GeneID" id="86062345"/>
<dbReference type="PANTHER" id="PTHR10937:SF17">
    <property type="entry name" value="GLUCOSAMINE-FRUCTOSE-6-PHOSPHATE AMINOTRANSFERASE"/>
    <property type="match status" value="1"/>
</dbReference>
<evidence type="ECO:0000259" key="2">
    <source>
        <dbReference type="PROSITE" id="PS51464"/>
    </source>
</evidence>